<name>A0A0S8FTS3_UNCW3</name>
<dbReference type="SUPFAM" id="SSF56935">
    <property type="entry name" value="Porins"/>
    <property type="match status" value="1"/>
</dbReference>
<organism evidence="1 2">
    <name type="scientific">candidate division WOR_3 bacterium SM23_42</name>
    <dbReference type="NCBI Taxonomy" id="1703779"/>
    <lineage>
        <taxon>Bacteria</taxon>
        <taxon>Bacteria division WOR-3</taxon>
    </lineage>
</organism>
<evidence type="ECO:0000313" key="2">
    <source>
        <dbReference type="Proteomes" id="UP000051373"/>
    </source>
</evidence>
<gene>
    <name evidence="1" type="ORF">AMJ83_03735</name>
</gene>
<evidence type="ECO:0000313" key="1">
    <source>
        <dbReference type="EMBL" id="KPK64119.1"/>
    </source>
</evidence>
<comment type="caution">
    <text evidence="1">The sequence shown here is derived from an EMBL/GenBank/DDBJ whole genome shotgun (WGS) entry which is preliminary data.</text>
</comment>
<dbReference type="EMBL" id="LJUJ01000005">
    <property type="protein sequence ID" value="KPK64119.1"/>
    <property type="molecule type" value="Genomic_DNA"/>
</dbReference>
<evidence type="ECO:0008006" key="3">
    <source>
        <dbReference type="Google" id="ProtNLM"/>
    </source>
</evidence>
<reference evidence="1 2" key="1">
    <citation type="journal article" date="2015" name="Microbiome">
        <title>Genomic resolution of linkages in carbon, nitrogen, and sulfur cycling among widespread estuary sediment bacteria.</title>
        <authorList>
            <person name="Baker B.J."/>
            <person name="Lazar C.S."/>
            <person name="Teske A.P."/>
            <person name="Dick G.J."/>
        </authorList>
    </citation>
    <scope>NUCLEOTIDE SEQUENCE [LARGE SCALE GENOMIC DNA]</scope>
    <source>
        <strain evidence="1">SM23_42</strain>
    </source>
</reference>
<protein>
    <recommendedName>
        <fullName evidence="3">TonB-dependent receptor-like beta-barrel domain-containing protein</fullName>
    </recommendedName>
</protein>
<accession>A0A0S8FTS3</accession>
<dbReference type="Proteomes" id="UP000051373">
    <property type="component" value="Unassembled WGS sequence"/>
</dbReference>
<sequence length="417" mass="47942">MIFLAFLIVYDSLPPLPDLSRLYFPEPVLWVEPAERSITLAGYAGQFGGVRVNTRVPGLDIRGAFESKNEWDSTETGNAYVSYSMRLPRIWFRPRIGGYLLTRGDEYQLLTPGFDLIVFSSFALLSSEVDYNRWKINGVRSSESGGTISLIFDRTKYLPSLTFSGRYTNQEFKPTLAGKLHTKNLHLTLGSAVAGVLSPLLRVVYSQPVITIAAQIRRGIEFNTLYEYFQPEIPLQYRIPIPDETLRVSVDLDTKLNFYDHSITIRVSYKDWQYRLAPGGDYQVSHTKDTREVNARLRIHDIFQSNLLDIRNTCNIHYTWTDSTISFLPKYVISDTLDIFFGLLEIGADLRYVSSRPGLEDSLPHYYLISTNIGLRIKYFKPYFSIYNINNTRSKIFDDYYLAGRQYGGGLNVSWRF</sequence>
<dbReference type="STRING" id="1703779.AMJ83_03735"/>
<dbReference type="AlphaFoldDB" id="A0A0S8FTS3"/>
<proteinExistence type="predicted"/>